<keyword evidence="4" id="KW-0862">Zinc</keyword>
<reference evidence="6 7" key="1">
    <citation type="journal article" date="2015" name="Nature">
        <title>rRNA introns, odd ribosomes, and small enigmatic genomes across a large radiation of phyla.</title>
        <authorList>
            <person name="Brown C.T."/>
            <person name="Hug L.A."/>
            <person name="Thomas B.C."/>
            <person name="Sharon I."/>
            <person name="Castelle C.J."/>
            <person name="Singh A."/>
            <person name="Wilkins M.J."/>
            <person name="Williams K.H."/>
            <person name="Banfield J.F."/>
        </authorList>
    </citation>
    <scope>NUCLEOTIDE SEQUENCE [LARGE SCALE GENOMIC DNA]</scope>
</reference>
<feature type="binding site" evidence="4">
    <location>
        <position position="328"/>
    </location>
    <ligand>
        <name>Zn(2+)</name>
        <dbReference type="ChEBI" id="CHEBI:29105"/>
    </ligand>
</feature>
<dbReference type="PATRIC" id="fig|1618337.4.peg.39"/>
<evidence type="ECO:0000313" key="7">
    <source>
        <dbReference type="Proteomes" id="UP000035648"/>
    </source>
</evidence>
<evidence type="ECO:0000256" key="1">
    <source>
        <dbReference type="ARBA" id="ARBA00022676"/>
    </source>
</evidence>
<accession>A0A0G4B361</accession>
<evidence type="ECO:0000313" key="6">
    <source>
        <dbReference type="EMBL" id="AKM81858.1"/>
    </source>
</evidence>
<feature type="binding site" evidence="4">
    <location>
        <position position="323"/>
    </location>
    <ligand>
        <name>Zn(2+)</name>
        <dbReference type="ChEBI" id="CHEBI:29105"/>
    </ligand>
</feature>
<feature type="active site" description="Proton acceptor" evidence="4">
    <location>
        <position position="91"/>
    </location>
</feature>
<dbReference type="KEGG" id="bbgw:UT28_C0001G0039"/>
<dbReference type="GO" id="GO:0046872">
    <property type="term" value="F:metal ion binding"/>
    <property type="evidence" value="ECO:0007669"/>
    <property type="project" value="UniProtKB-KW"/>
</dbReference>
<feature type="region of interest" description="RNA binding" evidence="4">
    <location>
        <begin position="261"/>
        <end position="267"/>
    </location>
</feature>
<feature type="active site" description="Nucleophile" evidence="4">
    <location>
        <position position="280"/>
    </location>
</feature>
<organism evidence="6 7">
    <name type="scientific">Berkelbacteria bacterium GW2011_GWE1_39_12</name>
    <dbReference type="NCBI Taxonomy" id="1618337"/>
    <lineage>
        <taxon>Bacteria</taxon>
        <taxon>Candidatus Berkelbacteria</taxon>
    </lineage>
</organism>
<dbReference type="PANTHER" id="PTHR46499:SF1">
    <property type="entry name" value="QUEUINE TRNA-RIBOSYLTRANSFERASE"/>
    <property type="match status" value="1"/>
</dbReference>
<comment type="catalytic activity">
    <reaction evidence="4">
        <text>7-aminomethyl-7-carbaguanine + guanosine(34) in tRNA = 7-aminomethyl-7-carbaguanosine(34) in tRNA + guanine</text>
        <dbReference type="Rhea" id="RHEA:24104"/>
        <dbReference type="Rhea" id="RHEA-COMP:10341"/>
        <dbReference type="Rhea" id="RHEA-COMP:10342"/>
        <dbReference type="ChEBI" id="CHEBI:16235"/>
        <dbReference type="ChEBI" id="CHEBI:58703"/>
        <dbReference type="ChEBI" id="CHEBI:74269"/>
        <dbReference type="ChEBI" id="CHEBI:82833"/>
        <dbReference type="EC" id="2.4.2.29"/>
    </reaction>
</comment>
<dbReference type="Gene3D" id="3.20.20.105">
    <property type="entry name" value="Queuine tRNA-ribosyltransferase-like"/>
    <property type="match status" value="1"/>
</dbReference>
<comment type="subunit">
    <text evidence="4">Homodimer. Within each dimer, one monomer is responsible for RNA recognition and catalysis, while the other monomer binds to the replacement base PreQ1.</text>
</comment>
<sequence length="376" mass="42709">MKFKILKQSKKSLARLAEFETAHGKIQTPVFMPCATVGAVKGISPEELKAIGFKIILGNTYHLYLRPGEKLIKKMGGLQKFINWPGAMLTDSGGFQVFSLGKNYIDYETKEIKDSLVKVTNRGVWFKSHLDGSKHLFTPEKVIDIQKDLGSDILMVLDECTEHPATYDRAKKSMELTHEWAKRASDYWKKNGNKKQSIFGIVQGSTFKDLREKSAEYISSLSFDGIAVGGVSVGEGKENMYNVMKWIGPILPKEKPHYLMGIGEPEDILEGVKNGIDMFDCVLPTRLARHGTIWTTTNWKTFKKIDLRKSLFRNDKKILMPGCGCSTCKAGFTRAYISHLIREKEMFGMRLTSIHNLWLLNHLVEKIREDISSDRY</sequence>
<proteinExistence type="inferred from homology"/>
<comment type="pathway">
    <text evidence="4">tRNA modification; tRNA-queuosine biosynthesis.</text>
</comment>
<dbReference type="InterPro" id="IPR002616">
    <property type="entry name" value="tRNA_ribo_trans-like"/>
</dbReference>
<dbReference type="NCBIfam" id="TIGR00430">
    <property type="entry name" value="Q_tRNA_tgt"/>
    <property type="match status" value="1"/>
</dbReference>
<keyword evidence="3 4" id="KW-0819">tRNA processing</keyword>
<feature type="binding site" evidence="4">
    <location>
        <position position="355"/>
    </location>
    <ligand>
        <name>Zn(2+)</name>
        <dbReference type="ChEBI" id="CHEBI:29105"/>
    </ligand>
</feature>
<evidence type="ECO:0000256" key="3">
    <source>
        <dbReference type="ARBA" id="ARBA00022694"/>
    </source>
</evidence>
<feature type="binding site" evidence="4">
    <location>
        <begin position="91"/>
        <end position="95"/>
    </location>
    <ligand>
        <name>substrate</name>
    </ligand>
</feature>
<dbReference type="Proteomes" id="UP000035648">
    <property type="component" value="Chromosome"/>
</dbReference>
<dbReference type="InterPro" id="IPR004803">
    <property type="entry name" value="TGT"/>
</dbReference>
<evidence type="ECO:0000256" key="2">
    <source>
        <dbReference type="ARBA" id="ARBA00022679"/>
    </source>
</evidence>
<feature type="binding site" evidence="4">
    <location>
        <position position="230"/>
    </location>
    <ligand>
        <name>substrate</name>
    </ligand>
</feature>
<keyword evidence="4" id="KW-0671">Queuosine biosynthesis</keyword>
<dbReference type="STRING" id="1618337.UT28_C0001G0039"/>
<dbReference type="HAMAP" id="MF_00168">
    <property type="entry name" value="Q_tRNA_Tgt"/>
    <property type="match status" value="1"/>
</dbReference>
<keyword evidence="4" id="KW-0479">Metal-binding</keyword>
<dbReference type="AlphaFoldDB" id="A0A0G4B361"/>
<feature type="domain" description="tRNA-guanine(15) transglycosylase-like" evidence="5">
    <location>
        <begin position="13"/>
        <end position="376"/>
    </location>
</feature>
<keyword evidence="1 4" id="KW-0328">Glycosyltransferase</keyword>
<evidence type="ECO:0000259" key="5">
    <source>
        <dbReference type="Pfam" id="PF01702"/>
    </source>
</evidence>
<dbReference type="UniPathway" id="UPA00392"/>
<gene>
    <name evidence="4" type="primary">tgt</name>
    <name evidence="6" type="ORF">UT28_C0001G0039</name>
</gene>
<dbReference type="PANTHER" id="PTHR46499">
    <property type="entry name" value="QUEUINE TRNA-RIBOSYLTRANSFERASE"/>
    <property type="match status" value="1"/>
</dbReference>
<dbReference type="SUPFAM" id="SSF51713">
    <property type="entry name" value="tRNA-guanine transglycosylase"/>
    <property type="match status" value="1"/>
</dbReference>
<dbReference type="InterPro" id="IPR050076">
    <property type="entry name" value="ArchSynthase1/Queuine_TRR"/>
</dbReference>
<comment type="function">
    <text evidence="4">Catalyzes the base-exchange of a guanine (G) residue with the queuine precursor 7-aminomethyl-7-deazaguanine (PreQ1) at position 34 (anticodon wobble position) in tRNAs with GU(N) anticodons (tRNA-Asp, -Asn, -His and -Tyr). Catalysis occurs through a double-displacement mechanism. The nucleophile active site attacks the C1' of nucleotide 34 to detach the guanine base from the RNA, forming a covalent enzyme-RNA intermediate. The proton acceptor active site deprotonates the incoming PreQ1, allowing a nucleophilic attack on the C1' of the ribose to form the product. After dissociation, two additional enzymatic reactions on the tRNA convert PreQ1 to queuine (Q), resulting in the hypermodified nucleoside queuosine (7-(((4,5-cis-dihydroxy-2-cyclopenten-1-yl)amino)methyl)-7-deazaguanosine).</text>
</comment>
<dbReference type="NCBIfam" id="TIGR00449">
    <property type="entry name" value="tgt_general"/>
    <property type="match status" value="1"/>
</dbReference>
<feature type="binding site" evidence="4">
    <location>
        <position position="325"/>
    </location>
    <ligand>
        <name>Zn(2+)</name>
        <dbReference type="ChEBI" id="CHEBI:29105"/>
    </ligand>
</feature>
<feature type="binding site" evidence="4">
    <location>
        <position position="158"/>
    </location>
    <ligand>
        <name>substrate</name>
    </ligand>
</feature>
<feature type="region of interest" description="RNA binding; important for wobble base 34 recognition" evidence="4">
    <location>
        <begin position="285"/>
        <end position="289"/>
    </location>
</feature>
<keyword evidence="2 4" id="KW-0808">Transferase</keyword>
<comment type="similarity">
    <text evidence="4">Belongs to the queuine tRNA-ribosyltransferase family.</text>
</comment>
<dbReference type="GO" id="GO:0008616">
    <property type="term" value="P:tRNA queuosine(34) biosynthetic process"/>
    <property type="evidence" value="ECO:0007669"/>
    <property type="project" value="UniProtKB-UniRule"/>
</dbReference>
<dbReference type="Pfam" id="PF01702">
    <property type="entry name" value="TGT"/>
    <property type="match status" value="1"/>
</dbReference>
<dbReference type="GO" id="GO:0005829">
    <property type="term" value="C:cytosol"/>
    <property type="evidence" value="ECO:0007669"/>
    <property type="project" value="TreeGrafter"/>
</dbReference>
<dbReference type="EC" id="2.4.2.29" evidence="4"/>
<evidence type="ECO:0000256" key="4">
    <source>
        <dbReference type="HAMAP-Rule" id="MF_00168"/>
    </source>
</evidence>
<dbReference type="InterPro" id="IPR036511">
    <property type="entry name" value="TGT-like_sf"/>
</dbReference>
<comment type="cofactor">
    <cofactor evidence="4">
        <name>Zn(2+)</name>
        <dbReference type="ChEBI" id="CHEBI:29105"/>
    </cofactor>
    <text evidence="4">Binds 1 zinc ion per subunit.</text>
</comment>
<protein>
    <recommendedName>
        <fullName evidence="4">Queuine tRNA-ribosyltransferase</fullName>
        <ecNumber evidence="4">2.4.2.29</ecNumber>
    </recommendedName>
    <alternativeName>
        <fullName evidence="4">Guanine insertion enzyme</fullName>
    </alternativeName>
    <alternativeName>
        <fullName evidence="4">tRNA-guanine transglycosylase</fullName>
    </alternativeName>
</protein>
<name>A0A0G4B361_9BACT</name>
<feature type="binding site" evidence="4">
    <location>
        <position position="203"/>
    </location>
    <ligand>
        <name>substrate</name>
    </ligand>
</feature>
<dbReference type="EMBL" id="CP011213">
    <property type="protein sequence ID" value="AKM81858.1"/>
    <property type="molecule type" value="Genomic_DNA"/>
</dbReference>
<dbReference type="GO" id="GO:0008479">
    <property type="term" value="F:tRNA-guanosine(34) queuine transglycosylase activity"/>
    <property type="evidence" value="ECO:0007669"/>
    <property type="project" value="UniProtKB-UniRule"/>
</dbReference>